<keyword evidence="3" id="KW-1185">Reference proteome</keyword>
<proteinExistence type="predicted"/>
<feature type="signal peptide" evidence="1">
    <location>
        <begin position="1"/>
        <end position="24"/>
    </location>
</feature>
<dbReference type="AlphaFoldDB" id="A0A9P6Q5X3"/>
<evidence type="ECO:0000256" key="1">
    <source>
        <dbReference type="SAM" id="SignalP"/>
    </source>
</evidence>
<evidence type="ECO:0000313" key="2">
    <source>
        <dbReference type="EMBL" id="KAG0259666.1"/>
    </source>
</evidence>
<sequence>MKFGVTPFLAATIGILALAASSDGAETGEKCVLRCDWAFSKTLNSCILPYRHKPKNPHRVECLDQATDVWVNCKENCYD</sequence>
<dbReference type="Proteomes" id="UP000807716">
    <property type="component" value="Unassembled WGS sequence"/>
</dbReference>
<accession>A0A9P6Q5X3</accession>
<reference evidence="2" key="1">
    <citation type="journal article" date="2020" name="Fungal Divers.">
        <title>Resolving the Mortierellaceae phylogeny through synthesis of multi-gene phylogenetics and phylogenomics.</title>
        <authorList>
            <person name="Vandepol N."/>
            <person name="Liber J."/>
            <person name="Desiro A."/>
            <person name="Na H."/>
            <person name="Kennedy M."/>
            <person name="Barry K."/>
            <person name="Grigoriev I.V."/>
            <person name="Miller A.N."/>
            <person name="O'Donnell K."/>
            <person name="Stajich J.E."/>
            <person name="Bonito G."/>
        </authorList>
    </citation>
    <scope>NUCLEOTIDE SEQUENCE</scope>
    <source>
        <strain evidence="2">BC1065</strain>
    </source>
</reference>
<gene>
    <name evidence="2" type="ORF">DFQ27_003950</name>
</gene>
<evidence type="ECO:0000313" key="3">
    <source>
        <dbReference type="Proteomes" id="UP000807716"/>
    </source>
</evidence>
<comment type="caution">
    <text evidence="2">The sequence shown here is derived from an EMBL/GenBank/DDBJ whole genome shotgun (WGS) entry which is preliminary data.</text>
</comment>
<organism evidence="2 3">
    <name type="scientific">Actinomortierella ambigua</name>
    <dbReference type="NCBI Taxonomy" id="1343610"/>
    <lineage>
        <taxon>Eukaryota</taxon>
        <taxon>Fungi</taxon>
        <taxon>Fungi incertae sedis</taxon>
        <taxon>Mucoromycota</taxon>
        <taxon>Mortierellomycotina</taxon>
        <taxon>Mortierellomycetes</taxon>
        <taxon>Mortierellales</taxon>
        <taxon>Mortierellaceae</taxon>
        <taxon>Actinomortierella</taxon>
    </lineage>
</organism>
<feature type="chain" id="PRO_5040125497" evidence="1">
    <location>
        <begin position="25"/>
        <end position="79"/>
    </location>
</feature>
<protein>
    <submittedName>
        <fullName evidence="2">Uncharacterized protein</fullName>
    </submittedName>
</protein>
<name>A0A9P6Q5X3_9FUNG</name>
<dbReference type="EMBL" id="JAAAJB010000276">
    <property type="protein sequence ID" value="KAG0259666.1"/>
    <property type="molecule type" value="Genomic_DNA"/>
</dbReference>
<keyword evidence="1" id="KW-0732">Signal</keyword>